<evidence type="ECO:0000313" key="13">
    <source>
        <dbReference type="EMBL" id="OMF58900.1"/>
    </source>
</evidence>
<protein>
    <recommendedName>
        <fullName evidence="2">thioredoxin-dependent peroxiredoxin</fullName>
        <ecNumber evidence="2">1.11.1.24</ecNumber>
    </recommendedName>
    <alternativeName>
        <fullName evidence="10">Bacterioferritin comigratory protein</fullName>
    </alternativeName>
    <alternativeName>
        <fullName evidence="8">Thioredoxin peroxidase</fullName>
    </alternativeName>
</protein>
<evidence type="ECO:0000256" key="10">
    <source>
        <dbReference type="ARBA" id="ARBA00041373"/>
    </source>
</evidence>
<comment type="catalytic activity">
    <reaction evidence="11">
        <text>a hydroperoxide + [thioredoxin]-dithiol = an alcohol + [thioredoxin]-disulfide + H2O</text>
        <dbReference type="Rhea" id="RHEA:62620"/>
        <dbReference type="Rhea" id="RHEA-COMP:10698"/>
        <dbReference type="Rhea" id="RHEA-COMP:10700"/>
        <dbReference type="ChEBI" id="CHEBI:15377"/>
        <dbReference type="ChEBI" id="CHEBI:29950"/>
        <dbReference type="ChEBI" id="CHEBI:30879"/>
        <dbReference type="ChEBI" id="CHEBI:35924"/>
        <dbReference type="ChEBI" id="CHEBI:50058"/>
        <dbReference type="EC" id="1.11.1.24"/>
    </reaction>
</comment>
<evidence type="ECO:0000256" key="5">
    <source>
        <dbReference type="ARBA" id="ARBA00023002"/>
    </source>
</evidence>
<dbReference type="InterPro" id="IPR050924">
    <property type="entry name" value="Peroxiredoxin_BCP/PrxQ"/>
</dbReference>
<dbReference type="GO" id="GO:0034599">
    <property type="term" value="P:cellular response to oxidative stress"/>
    <property type="evidence" value="ECO:0007669"/>
    <property type="project" value="TreeGrafter"/>
</dbReference>
<evidence type="ECO:0000256" key="2">
    <source>
        <dbReference type="ARBA" id="ARBA00013017"/>
    </source>
</evidence>
<dbReference type="GO" id="GO:0008379">
    <property type="term" value="F:thioredoxin peroxidase activity"/>
    <property type="evidence" value="ECO:0007669"/>
    <property type="project" value="TreeGrafter"/>
</dbReference>
<proteinExistence type="inferred from homology"/>
<dbReference type="Proteomes" id="UP000187172">
    <property type="component" value="Unassembled WGS sequence"/>
</dbReference>
<evidence type="ECO:0000256" key="9">
    <source>
        <dbReference type="ARBA" id="ARBA00038489"/>
    </source>
</evidence>
<dbReference type="GO" id="GO:0045454">
    <property type="term" value="P:cell redox homeostasis"/>
    <property type="evidence" value="ECO:0007669"/>
    <property type="project" value="TreeGrafter"/>
</dbReference>
<keyword evidence="5" id="KW-0560">Oxidoreductase</keyword>
<organism evidence="13 14">
    <name type="scientific">Paenibacillus rhizosphaerae</name>
    <dbReference type="NCBI Taxonomy" id="297318"/>
    <lineage>
        <taxon>Bacteria</taxon>
        <taxon>Bacillati</taxon>
        <taxon>Bacillota</taxon>
        <taxon>Bacilli</taxon>
        <taxon>Bacillales</taxon>
        <taxon>Paenibacillaceae</taxon>
        <taxon>Paenibacillus</taxon>
    </lineage>
</organism>
<dbReference type="InterPro" id="IPR013766">
    <property type="entry name" value="Thioredoxin_domain"/>
</dbReference>
<sequence>MAVKALLDQAKEGFVVKAPQEVQSQVFRHIQEQQESGVVFGLTEEDKAPDFTLTGPLGEQVNLYRELAKGPVILTFYRGSWCPFCNIQLRAYQQMLPDIVKLGGRLIAVSLQSPDNSLSHKEKEELTFQVLSDPNGRVAESYRILYELPDYLQDAYNNFGLDLTEFNQTDRWILPLTATFIIDQEGNIRRAYVNPDFMKRMEPQEIIDQLIKIQTTHER</sequence>
<reference evidence="13 14" key="1">
    <citation type="submission" date="2016-11" db="EMBL/GenBank/DDBJ databases">
        <title>Paenibacillus species isolates.</title>
        <authorList>
            <person name="Beno S.M."/>
        </authorList>
    </citation>
    <scope>NUCLEOTIDE SEQUENCE [LARGE SCALE GENOMIC DNA]</scope>
    <source>
        <strain evidence="13 14">FSL R5-0378</strain>
    </source>
</reference>
<evidence type="ECO:0000256" key="6">
    <source>
        <dbReference type="ARBA" id="ARBA00023157"/>
    </source>
</evidence>
<dbReference type="InterPro" id="IPR000866">
    <property type="entry name" value="AhpC/TSA"/>
</dbReference>
<dbReference type="EC" id="1.11.1.24" evidence="2"/>
<name>A0A1R1F4G8_9BACL</name>
<comment type="function">
    <text evidence="1">Thiol-specific peroxidase that catalyzes the reduction of hydrogen peroxide and organic hydroperoxides to water and alcohols, respectively. Plays a role in cell protection against oxidative stress by detoxifying peroxides and as sensor of hydrogen peroxide-mediated signaling events.</text>
</comment>
<keyword evidence="7" id="KW-0676">Redox-active center</keyword>
<dbReference type="EMBL" id="MRTP01000001">
    <property type="protein sequence ID" value="OMF58900.1"/>
    <property type="molecule type" value="Genomic_DNA"/>
</dbReference>
<evidence type="ECO:0000256" key="3">
    <source>
        <dbReference type="ARBA" id="ARBA00022559"/>
    </source>
</evidence>
<evidence type="ECO:0000259" key="12">
    <source>
        <dbReference type="PROSITE" id="PS51352"/>
    </source>
</evidence>
<dbReference type="PANTHER" id="PTHR42801">
    <property type="entry name" value="THIOREDOXIN-DEPENDENT PEROXIDE REDUCTASE"/>
    <property type="match status" value="1"/>
</dbReference>
<keyword evidence="3" id="KW-0575">Peroxidase</keyword>
<feature type="domain" description="Thioredoxin" evidence="12">
    <location>
        <begin position="42"/>
        <end position="212"/>
    </location>
</feature>
<evidence type="ECO:0000313" key="14">
    <source>
        <dbReference type="Proteomes" id="UP000187172"/>
    </source>
</evidence>
<dbReference type="AlphaFoldDB" id="A0A1R1F4G8"/>
<evidence type="ECO:0000256" key="11">
    <source>
        <dbReference type="ARBA" id="ARBA00049091"/>
    </source>
</evidence>
<accession>A0A1R1F4G8</accession>
<keyword evidence="14" id="KW-1185">Reference proteome</keyword>
<dbReference type="Pfam" id="PF00578">
    <property type="entry name" value="AhpC-TSA"/>
    <property type="match status" value="1"/>
</dbReference>
<dbReference type="SUPFAM" id="SSF52833">
    <property type="entry name" value="Thioredoxin-like"/>
    <property type="match status" value="1"/>
</dbReference>
<evidence type="ECO:0000256" key="7">
    <source>
        <dbReference type="ARBA" id="ARBA00023284"/>
    </source>
</evidence>
<evidence type="ECO:0000256" key="1">
    <source>
        <dbReference type="ARBA" id="ARBA00003330"/>
    </source>
</evidence>
<dbReference type="PANTHER" id="PTHR42801:SF7">
    <property type="entry name" value="SLL1159 PROTEIN"/>
    <property type="match status" value="1"/>
</dbReference>
<dbReference type="InterPro" id="IPR036249">
    <property type="entry name" value="Thioredoxin-like_sf"/>
</dbReference>
<comment type="similarity">
    <text evidence="9">Belongs to the peroxiredoxin family. BCP/PrxQ subfamily.</text>
</comment>
<dbReference type="Gene3D" id="3.40.30.10">
    <property type="entry name" value="Glutaredoxin"/>
    <property type="match status" value="1"/>
</dbReference>
<evidence type="ECO:0000256" key="8">
    <source>
        <dbReference type="ARBA" id="ARBA00032824"/>
    </source>
</evidence>
<gene>
    <name evidence="13" type="ORF">BK138_10585</name>
</gene>
<comment type="caution">
    <text evidence="13">The sequence shown here is derived from an EMBL/GenBank/DDBJ whole genome shotgun (WGS) entry which is preliminary data.</text>
</comment>
<dbReference type="PROSITE" id="PS51352">
    <property type="entry name" value="THIOREDOXIN_2"/>
    <property type="match status" value="1"/>
</dbReference>
<keyword evidence="6" id="KW-1015">Disulfide bond</keyword>
<dbReference type="CDD" id="cd02970">
    <property type="entry name" value="PRX_like2"/>
    <property type="match status" value="1"/>
</dbReference>
<dbReference type="STRING" id="297318.BK138_10585"/>
<dbReference type="RefSeq" id="WP_076169148.1">
    <property type="nucleotide sequence ID" value="NZ_MRTP01000001.1"/>
</dbReference>
<evidence type="ECO:0000256" key="4">
    <source>
        <dbReference type="ARBA" id="ARBA00022862"/>
    </source>
</evidence>
<keyword evidence="4" id="KW-0049">Antioxidant</keyword>
<dbReference type="GO" id="GO:0005737">
    <property type="term" value="C:cytoplasm"/>
    <property type="evidence" value="ECO:0007669"/>
    <property type="project" value="TreeGrafter"/>
</dbReference>